<accession>A5TX60</accession>
<reference evidence="2" key="2">
    <citation type="submission" date="2007-05" db="EMBL/GenBank/DDBJ databases">
        <title>Genome sequence of Fusobacterium nucleatum subspecies polymorphum - a genetically tractable Fusobacterium.</title>
        <authorList>
            <person name="Karpathy S.E."/>
            <person name="Xiang Q."/>
            <person name="Gioia J."/>
            <person name="Jiang H."/>
            <person name="Liu Y."/>
            <person name="Petrosino J.F."/>
            <person name="Yerrapragada S."/>
            <person name="Fox G.E."/>
            <person name="Kinder Haake S."/>
            <person name="Weinstock G.M."/>
            <person name="Highlander S.K."/>
        </authorList>
    </citation>
    <scope>NUCLEOTIDE SEQUENCE [LARGE SCALE GENOMIC DNA]</scope>
    <source>
        <strain evidence="2">ATCC 10953</strain>
    </source>
</reference>
<keyword evidence="1" id="KW-0812">Transmembrane</keyword>
<name>A5TX60_FUSNP</name>
<organism evidence="2">
    <name type="scientific">Fusobacterium polymorphum ATCC 10953</name>
    <dbReference type="NCBI Taxonomy" id="393480"/>
    <lineage>
        <taxon>Bacteria</taxon>
        <taxon>Fusobacteriati</taxon>
        <taxon>Fusobacteriota</taxon>
        <taxon>Fusobacteriia</taxon>
        <taxon>Fusobacteriales</taxon>
        <taxon>Fusobacteriaceae</taxon>
        <taxon>Fusobacterium</taxon>
    </lineage>
</organism>
<protein>
    <submittedName>
        <fullName evidence="2">Uncharacterized protein</fullName>
    </submittedName>
</protein>
<keyword evidence="1" id="KW-0472">Membrane</keyword>
<keyword evidence="1" id="KW-1133">Transmembrane helix</keyword>
<dbReference type="HOGENOM" id="CLU_3061859_0_0_0"/>
<dbReference type="EMBL" id="CM000440">
    <property type="protein sequence ID" value="EDK89485.1"/>
    <property type="molecule type" value="Genomic_DNA"/>
</dbReference>
<feature type="transmembrane region" description="Helical" evidence="1">
    <location>
        <begin position="20"/>
        <end position="40"/>
    </location>
</feature>
<reference evidence="2" key="1">
    <citation type="submission" date="2006-07" db="EMBL/GenBank/DDBJ databases">
        <authorList>
            <person name="Qin X."/>
            <person name="Weinstock G.M."/>
        </authorList>
    </citation>
    <scope>NUCLEOTIDE SEQUENCE [LARGE SCALE GENOMIC DNA]</scope>
    <source>
        <strain evidence="2">ATCC 10953</strain>
    </source>
</reference>
<proteinExistence type="predicted"/>
<sequence>MELKIEKSNIDYLKKYKRVVMNMMMLLVFIFVIVTIPNTFRGADSTFLYIQYR</sequence>
<evidence type="ECO:0000313" key="2">
    <source>
        <dbReference type="EMBL" id="EDK89485.1"/>
    </source>
</evidence>
<gene>
    <name evidence="2" type="ORF">FNP_1712</name>
</gene>
<dbReference type="AlphaFoldDB" id="A5TX60"/>
<evidence type="ECO:0000256" key="1">
    <source>
        <dbReference type="SAM" id="Phobius"/>
    </source>
</evidence>
<dbReference type="Proteomes" id="UP000001921">
    <property type="component" value="Chromosome"/>
</dbReference>